<accession>A0A379B722</accession>
<evidence type="ECO:0000256" key="2">
    <source>
        <dbReference type="ARBA" id="ARBA00023125"/>
    </source>
</evidence>
<dbReference type="Pfam" id="PF00356">
    <property type="entry name" value="LacI"/>
    <property type="match status" value="1"/>
</dbReference>
<dbReference type="Pfam" id="PF13377">
    <property type="entry name" value="Peripla_BP_3"/>
    <property type="match status" value="1"/>
</dbReference>
<proteinExistence type="predicted"/>
<dbReference type="Proteomes" id="UP000254280">
    <property type="component" value="Unassembled WGS sequence"/>
</dbReference>
<evidence type="ECO:0000256" key="3">
    <source>
        <dbReference type="ARBA" id="ARBA00023163"/>
    </source>
</evidence>
<dbReference type="GO" id="GO:0000976">
    <property type="term" value="F:transcription cis-regulatory region binding"/>
    <property type="evidence" value="ECO:0007669"/>
    <property type="project" value="TreeGrafter"/>
</dbReference>
<dbReference type="PROSITE" id="PS50932">
    <property type="entry name" value="HTH_LACI_2"/>
    <property type="match status" value="1"/>
</dbReference>
<evidence type="ECO:0000259" key="4">
    <source>
        <dbReference type="PROSITE" id="PS50932"/>
    </source>
</evidence>
<dbReference type="PROSITE" id="PS00356">
    <property type="entry name" value="HTH_LACI_1"/>
    <property type="match status" value="1"/>
</dbReference>
<dbReference type="EMBL" id="UGSS01000002">
    <property type="protein sequence ID" value="SUB33890.1"/>
    <property type="molecule type" value="Genomic_DNA"/>
</dbReference>
<dbReference type="SUPFAM" id="SSF47413">
    <property type="entry name" value="lambda repressor-like DNA-binding domains"/>
    <property type="match status" value="1"/>
</dbReference>
<keyword evidence="1" id="KW-0805">Transcription regulation</keyword>
<dbReference type="InterPro" id="IPR000843">
    <property type="entry name" value="HTH_LacI"/>
</dbReference>
<dbReference type="CDD" id="cd01392">
    <property type="entry name" value="HTH_LacI"/>
    <property type="match status" value="1"/>
</dbReference>
<name>A0A379B722_9PAST</name>
<protein>
    <submittedName>
        <fullName evidence="5">Transcriptional regulator GntR</fullName>
    </submittedName>
</protein>
<reference evidence="5 6" key="1">
    <citation type="submission" date="2018-06" db="EMBL/GenBank/DDBJ databases">
        <authorList>
            <consortium name="Pathogen Informatics"/>
            <person name="Doyle S."/>
        </authorList>
    </citation>
    <scope>NUCLEOTIDE SEQUENCE [LARGE SCALE GENOMIC DNA]</scope>
    <source>
        <strain evidence="5 6">NCTC10699</strain>
    </source>
</reference>
<dbReference type="PANTHER" id="PTHR30146">
    <property type="entry name" value="LACI-RELATED TRANSCRIPTIONAL REPRESSOR"/>
    <property type="match status" value="1"/>
</dbReference>
<dbReference type="InterPro" id="IPR046335">
    <property type="entry name" value="LacI/GalR-like_sensor"/>
</dbReference>
<dbReference type="SMART" id="SM00354">
    <property type="entry name" value="HTH_LACI"/>
    <property type="match status" value="1"/>
</dbReference>
<dbReference type="Gene3D" id="3.40.50.2300">
    <property type="match status" value="2"/>
</dbReference>
<evidence type="ECO:0000256" key="1">
    <source>
        <dbReference type="ARBA" id="ARBA00023015"/>
    </source>
</evidence>
<feature type="domain" description="HTH lacI-type" evidence="4">
    <location>
        <begin position="10"/>
        <end position="64"/>
    </location>
</feature>
<keyword evidence="3" id="KW-0804">Transcription</keyword>
<dbReference type="GO" id="GO:0003700">
    <property type="term" value="F:DNA-binding transcription factor activity"/>
    <property type="evidence" value="ECO:0007669"/>
    <property type="project" value="TreeGrafter"/>
</dbReference>
<dbReference type="SUPFAM" id="SSF53822">
    <property type="entry name" value="Periplasmic binding protein-like I"/>
    <property type="match status" value="1"/>
</dbReference>
<evidence type="ECO:0000313" key="5">
    <source>
        <dbReference type="EMBL" id="SUB33890.1"/>
    </source>
</evidence>
<gene>
    <name evidence="5" type="primary">gntR_2</name>
    <name evidence="5" type="ORF">NCTC10699_01521</name>
</gene>
<dbReference type="AlphaFoldDB" id="A0A379B722"/>
<dbReference type="PANTHER" id="PTHR30146:SF33">
    <property type="entry name" value="TRANSCRIPTIONAL REGULATOR"/>
    <property type="match status" value="1"/>
</dbReference>
<dbReference type="InterPro" id="IPR010982">
    <property type="entry name" value="Lambda_DNA-bd_dom_sf"/>
</dbReference>
<dbReference type="Gene3D" id="1.10.260.40">
    <property type="entry name" value="lambda repressor-like DNA-binding domains"/>
    <property type="match status" value="1"/>
</dbReference>
<dbReference type="InterPro" id="IPR028082">
    <property type="entry name" value="Peripla_BP_I"/>
</dbReference>
<dbReference type="OrthoDB" id="5681588at2"/>
<organism evidence="5 6">
    <name type="scientific">[Pasteurella] mairii</name>
    <dbReference type="NCBI Taxonomy" id="757"/>
    <lineage>
        <taxon>Bacteria</taxon>
        <taxon>Pseudomonadati</taxon>
        <taxon>Pseudomonadota</taxon>
        <taxon>Gammaproteobacteria</taxon>
        <taxon>Pasteurellales</taxon>
        <taxon>Pasteurellaceae</taxon>
    </lineage>
</organism>
<keyword evidence="6" id="KW-1185">Reference proteome</keyword>
<keyword evidence="2" id="KW-0238">DNA-binding</keyword>
<sequence>MRIRRSTGKTTLADVAKKAGVGQMTVSRAIRTPQLVSEPLRKKIQEVIQQLGYIPNISARNLASVSSGNIVVVTASITSTENTLIFDALQKQLQSLDRQLIILLATGQDWLNELINHSPAAIVLLNFNCSPKVAQWIKESQILCIEVGAKQENPIGINICIDSKNAVQTLLSFLINKGYREIGLLCAKQELAIFQQYLESWHTTLLANHLNPHLILHSAEPISFSSGAKLLEEALLLWGKIDALVFLSDELACGALFEAARRHVVIPHNMAIVGLGNLDVSTVSYPKLTTISVPYKKLGMIAGKKLVELLRTNEKNIQEVIQLPISLIERETS</sequence>
<evidence type="ECO:0000313" key="6">
    <source>
        <dbReference type="Proteomes" id="UP000254280"/>
    </source>
</evidence>